<organism evidence="9 10">
    <name type="scientific">Peribacillus huizhouensis</name>
    <dbReference type="NCBI Taxonomy" id="1501239"/>
    <lineage>
        <taxon>Bacteria</taxon>
        <taxon>Bacillati</taxon>
        <taxon>Bacillota</taxon>
        <taxon>Bacilli</taxon>
        <taxon>Bacillales</taxon>
        <taxon>Bacillaceae</taxon>
        <taxon>Peribacillus</taxon>
    </lineage>
</organism>
<dbReference type="PROSITE" id="PS00331">
    <property type="entry name" value="MALIC_ENZYMES"/>
    <property type="match status" value="1"/>
</dbReference>
<gene>
    <name evidence="9" type="ORF">HNP81_001159</name>
</gene>
<dbReference type="Gene3D" id="3.40.50.720">
    <property type="entry name" value="NAD(P)-binding Rossmann-like Domain"/>
    <property type="match status" value="1"/>
</dbReference>
<dbReference type="SMART" id="SM01274">
    <property type="entry name" value="malic"/>
    <property type="match status" value="1"/>
</dbReference>
<sequence length="413" mass="44177">MTLREEALHMHRVHKGKLETVSKVPVQNAKDLSLAYSPGVAEPCKEIYDKPETVYDYTMKGNMVAVVSDGTAVLGLGNIGPEAALPVMEGKALLFKSFAGVDAFPICLKTTDVEKIIETVKLLEPTFGGVNLEDIAAPNCFVIEERLKKETNIPVFHDDQHGTAIVTVAGLVNALRIVGKTMSEIKVVASGAGAAGIAIIKLLYNYGVRDIIMCDSKGAIFEGRKYGMNDVKDQVAQVTNRSKVEGPLEEVIKGADVFIGVSVAGALSSDMIASMNTDPIIFAMANPDPEIMPELAKAAGAKVVGTGRSDFPNQVNNVLAFPGIFRGALDVRATHINEKMKVAAVEAIAGLIKEEELHPDYVIPAAFDERVAPEVAAAVAKAAMETGVARRKVDPEDVKKKTRRLAIIGKSEE</sequence>
<evidence type="ECO:0000259" key="7">
    <source>
        <dbReference type="SMART" id="SM00919"/>
    </source>
</evidence>
<dbReference type="InterPro" id="IPR015884">
    <property type="entry name" value="Malic_enzyme_CS"/>
</dbReference>
<comment type="cofactor">
    <cofactor evidence="2">
        <name>Mg(2+)</name>
        <dbReference type="ChEBI" id="CHEBI:18420"/>
    </cofactor>
</comment>
<dbReference type="EMBL" id="JACJHX010000002">
    <property type="protein sequence ID" value="MBA9025876.1"/>
    <property type="molecule type" value="Genomic_DNA"/>
</dbReference>
<evidence type="ECO:0000256" key="2">
    <source>
        <dbReference type="ARBA" id="ARBA00001946"/>
    </source>
</evidence>
<evidence type="ECO:0000256" key="6">
    <source>
        <dbReference type="RuleBase" id="RU003427"/>
    </source>
</evidence>
<evidence type="ECO:0000256" key="3">
    <source>
        <dbReference type="ARBA" id="ARBA00008785"/>
    </source>
</evidence>
<dbReference type="InterPro" id="IPR001891">
    <property type="entry name" value="Malic_OxRdtase"/>
</dbReference>
<dbReference type="InterPro" id="IPR012302">
    <property type="entry name" value="Malic_NAD-bd"/>
</dbReference>
<dbReference type="InterPro" id="IPR051674">
    <property type="entry name" value="Malate_Decarboxylase"/>
</dbReference>
<dbReference type="SUPFAM" id="SSF51735">
    <property type="entry name" value="NAD(P)-binding Rossmann-fold domains"/>
    <property type="match status" value="1"/>
</dbReference>
<feature type="domain" description="Malic enzyme NAD-binding" evidence="7">
    <location>
        <begin position="160"/>
        <end position="384"/>
    </location>
</feature>
<evidence type="ECO:0000256" key="4">
    <source>
        <dbReference type="ARBA" id="ARBA00022723"/>
    </source>
</evidence>
<dbReference type="Proteomes" id="UP000626697">
    <property type="component" value="Unassembled WGS sequence"/>
</dbReference>
<dbReference type="SUPFAM" id="SSF53223">
    <property type="entry name" value="Aminoacid dehydrogenase-like, N-terminal domain"/>
    <property type="match status" value="1"/>
</dbReference>
<keyword evidence="10" id="KW-1185">Reference proteome</keyword>
<comment type="cofactor">
    <cofactor evidence="1">
        <name>Mn(2+)</name>
        <dbReference type="ChEBI" id="CHEBI:29035"/>
    </cofactor>
</comment>
<dbReference type="GO" id="GO:0016491">
    <property type="term" value="F:oxidoreductase activity"/>
    <property type="evidence" value="ECO:0007669"/>
    <property type="project" value="UniProtKB-KW"/>
</dbReference>
<dbReference type="PANTHER" id="PTHR43237:SF4">
    <property type="entry name" value="NADP-DEPENDENT MALIC ENZYME"/>
    <property type="match status" value="1"/>
</dbReference>
<dbReference type="Gene3D" id="3.40.50.10380">
    <property type="entry name" value="Malic enzyme, N-terminal domain"/>
    <property type="match status" value="1"/>
</dbReference>
<dbReference type="CDD" id="cd05311">
    <property type="entry name" value="NAD_bind_2_malic_enz"/>
    <property type="match status" value="1"/>
</dbReference>
<dbReference type="InterPro" id="IPR046346">
    <property type="entry name" value="Aminoacid_DH-like_N_sf"/>
</dbReference>
<comment type="caution">
    <text evidence="9">The sequence shown here is derived from an EMBL/GenBank/DDBJ whole genome shotgun (WGS) entry which is preliminary data.</text>
</comment>
<keyword evidence="5 9" id="KW-0560">Oxidoreductase</keyword>
<proteinExistence type="inferred from homology"/>
<dbReference type="InterPro" id="IPR045213">
    <property type="entry name" value="Malic_NAD-bd_bact_type"/>
</dbReference>
<dbReference type="PRINTS" id="PR00072">
    <property type="entry name" value="MALOXRDTASE"/>
</dbReference>
<accession>A0ABR6CLE8</accession>
<dbReference type="PANTHER" id="PTHR43237">
    <property type="entry name" value="NADP-DEPENDENT MALIC ENZYME"/>
    <property type="match status" value="1"/>
</dbReference>
<dbReference type="InterPro" id="IPR036291">
    <property type="entry name" value="NAD(P)-bd_dom_sf"/>
</dbReference>
<evidence type="ECO:0000259" key="8">
    <source>
        <dbReference type="SMART" id="SM01274"/>
    </source>
</evidence>
<dbReference type="Pfam" id="PF03949">
    <property type="entry name" value="Malic_M"/>
    <property type="match status" value="1"/>
</dbReference>
<evidence type="ECO:0000256" key="5">
    <source>
        <dbReference type="ARBA" id="ARBA00023002"/>
    </source>
</evidence>
<comment type="similarity">
    <text evidence="3 6">Belongs to the malic enzymes family.</text>
</comment>
<protein>
    <submittedName>
        <fullName evidence="9">Malate dehydrogenase (Oxaloacetate-decarboxylating)</fullName>
        <ecNumber evidence="9">1.1.1.38</ecNumber>
    </submittedName>
</protein>
<name>A0ABR6CLE8_9BACI</name>
<feature type="domain" description="Malic enzyme N-terminal" evidence="8">
    <location>
        <begin position="15"/>
        <end position="148"/>
    </location>
</feature>
<dbReference type="Pfam" id="PF00390">
    <property type="entry name" value="malic"/>
    <property type="match status" value="1"/>
</dbReference>
<reference evidence="9 10" key="1">
    <citation type="submission" date="2020-08" db="EMBL/GenBank/DDBJ databases">
        <title>Genomic Encyclopedia of Type Strains, Phase IV (KMG-IV): sequencing the most valuable type-strain genomes for metagenomic binning, comparative biology and taxonomic classification.</title>
        <authorList>
            <person name="Goeker M."/>
        </authorList>
    </citation>
    <scope>NUCLEOTIDE SEQUENCE [LARGE SCALE GENOMIC DNA]</scope>
    <source>
        <strain evidence="9 10">DSM 105481</strain>
    </source>
</reference>
<dbReference type="InterPro" id="IPR012301">
    <property type="entry name" value="Malic_N_dom"/>
</dbReference>
<keyword evidence="4 6" id="KW-0479">Metal-binding</keyword>
<dbReference type="EC" id="1.1.1.38" evidence="9"/>
<evidence type="ECO:0000313" key="9">
    <source>
        <dbReference type="EMBL" id="MBA9025876.1"/>
    </source>
</evidence>
<dbReference type="PIRSF" id="PIRSF000106">
    <property type="entry name" value="ME"/>
    <property type="match status" value="1"/>
</dbReference>
<dbReference type="SMART" id="SM00919">
    <property type="entry name" value="Malic_M"/>
    <property type="match status" value="1"/>
</dbReference>
<evidence type="ECO:0000256" key="1">
    <source>
        <dbReference type="ARBA" id="ARBA00001936"/>
    </source>
</evidence>
<evidence type="ECO:0000313" key="10">
    <source>
        <dbReference type="Proteomes" id="UP000626697"/>
    </source>
</evidence>
<dbReference type="InterPro" id="IPR037062">
    <property type="entry name" value="Malic_N_dom_sf"/>
</dbReference>
<dbReference type="RefSeq" id="WP_182501860.1">
    <property type="nucleotide sequence ID" value="NZ_JACJHX010000002.1"/>
</dbReference>